<dbReference type="EMBL" id="BMAR01000021">
    <property type="protein sequence ID" value="GFR48038.1"/>
    <property type="molecule type" value="Genomic_DNA"/>
</dbReference>
<evidence type="ECO:0000313" key="1">
    <source>
        <dbReference type="EMBL" id="GFR48038.1"/>
    </source>
</evidence>
<evidence type="ECO:0000313" key="2">
    <source>
        <dbReference type="Proteomes" id="UP001054857"/>
    </source>
</evidence>
<gene>
    <name evidence="1" type="ORF">Agub_g9870</name>
</gene>
<dbReference type="AlphaFoldDB" id="A0AAD3DWP8"/>
<keyword evidence="2" id="KW-1185">Reference proteome</keyword>
<protein>
    <submittedName>
        <fullName evidence="1">Uncharacterized protein</fullName>
    </submittedName>
</protein>
<organism evidence="1 2">
    <name type="scientific">Astrephomene gubernaculifera</name>
    <dbReference type="NCBI Taxonomy" id="47775"/>
    <lineage>
        <taxon>Eukaryota</taxon>
        <taxon>Viridiplantae</taxon>
        <taxon>Chlorophyta</taxon>
        <taxon>core chlorophytes</taxon>
        <taxon>Chlorophyceae</taxon>
        <taxon>CS clade</taxon>
        <taxon>Chlamydomonadales</taxon>
        <taxon>Astrephomenaceae</taxon>
        <taxon>Astrephomene</taxon>
    </lineage>
</organism>
<sequence length="193" mass="21796">EELKQTCLVFFPCYTSWVPVGYRCGRVALAVSLFATPYLPFLLLVRMRCQHLFSSSLLHALPIHPSLPRLQVIYERIHAELVAAVVRHRLEPGGCAVLQCAVREVKVFEYFTRECRRRGLRYRHRRVQPEEVFAPGTAAAAGAGGSGGGSNCCPFEGILGRSDEYEGGILLMALDRVDSPCQHWYRDDWEEVE</sequence>
<name>A0AAD3DWP8_9CHLO</name>
<feature type="non-terminal residue" evidence="1">
    <location>
        <position position="1"/>
    </location>
</feature>
<reference evidence="1 2" key="1">
    <citation type="journal article" date="2021" name="Sci. Rep.">
        <title>Genome sequencing of the multicellular alga Astrephomene provides insights into convergent evolution of germ-soma differentiation.</title>
        <authorList>
            <person name="Yamashita S."/>
            <person name="Yamamoto K."/>
            <person name="Matsuzaki R."/>
            <person name="Suzuki S."/>
            <person name="Yamaguchi H."/>
            <person name="Hirooka S."/>
            <person name="Minakuchi Y."/>
            <person name="Miyagishima S."/>
            <person name="Kawachi M."/>
            <person name="Toyoda A."/>
            <person name="Nozaki H."/>
        </authorList>
    </citation>
    <scope>NUCLEOTIDE SEQUENCE [LARGE SCALE GENOMIC DNA]</scope>
    <source>
        <strain evidence="1 2">NIES-4017</strain>
    </source>
</reference>
<comment type="caution">
    <text evidence="1">The sequence shown here is derived from an EMBL/GenBank/DDBJ whole genome shotgun (WGS) entry which is preliminary data.</text>
</comment>
<proteinExistence type="predicted"/>
<dbReference type="Proteomes" id="UP001054857">
    <property type="component" value="Unassembled WGS sequence"/>
</dbReference>
<accession>A0AAD3DWP8</accession>